<proteinExistence type="predicted"/>
<dbReference type="Pfam" id="PF20009">
    <property type="entry name" value="GEVED"/>
    <property type="match status" value="1"/>
</dbReference>
<dbReference type="Pfam" id="PF07691">
    <property type="entry name" value="PA14"/>
    <property type="match status" value="1"/>
</dbReference>
<reference evidence="3 4" key="1">
    <citation type="submission" date="2019-07" db="EMBL/GenBank/DDBJ databases">
        <authorList>
            <person name="Qu J.-H."/>
        </authorList>
    </citation>
    <scope>NUCLEOTIDE SEQUENCE [LARGE SCALE GENOMIC DNA]</scope>
    <source>
        <strain evidence="3 4">MDT1-10-3</strain>
    </source>
</reference>
<feature type="domain" description="PA14" evidence="2">
    <location>
        <begin position="591"/>
        <end position="744"/>
    </location>
</feature>
<dbReference type="InterPro" id="IPR045474">
    <property type="entry name" value="GEVED"/>
</dbReference>
<dbReference type="InterPro" id="IPR011658">
    <property type="entry name" value="PA14_dom"/>
</dbReference>
<dbReference type="Gene3D" id="2.60.40.10">
    <property type="entry name" value="Immunoglobulins"/>
    <property type="match status" value="2"/>
</dbReference>
<dbReference type="SUPFAM" id="SSF55486">
    <property type="entry name" value="Metalloproteases ('zincins'), catalytic domain"/>
    <property type="match status" value="1"/>
</dbReference>
<dbReference type="InterPro" id="IPR037524">
    <property type="entry name" value="PA14/GLEYA"/>
</dbReference>
<dbReference type="InterPro" id="IPR013783">
    <property type="entry name" value="Ig-like_fold"/>
</dbReference>
<reference evidence="3 4" key="2">
    <citation type="submission" date="2019-09" db="EMBL/GenBank/DDBJ databases">
        <title>A bacterium isolated from glacier soil.</title>
        <authorList>
            <person name="Liu Q."/>
        </authorList>
    </citation>
    <scope>NUCLEOTIDE SEQUENCE [LARGE SCALE GENOMIC DNA]</scope>
    <source>
        <strain evidence="3 4">MDT1-10-3</strain>
    </source>
</reference>
<dbReference type="Pfam" id="PF10528">
    <property type="entry name" value="GLEYA"/>
    <property type="match status" value="1"/>
</dbReference>
<dbReference type="OrthoDB" id="954626at2"/>
<dbReference type="NCBIfam" id="TIGR04183">
    <property type="entry name" value="Por_Secre_tail"/>
    <property type="match status" value="1"/>
</dbReference>
<name>A0A5M8Q468_9BACT</name>
<dbReference type="SMART" id="SM00758">
    <property type="entry name" value="PA14"/>
    <property type="match status" value="2"/>
</dbReference>
<dbReference type="Proteomes" id="UP000323866">
    <property type="component" value="Unassembled WGS sequence"/>
</dbReference>
<evidence type="ECO:0000313" key="3">
    <source>
        <dbReference type="EMBL" id="KAA6430675.1"/>
    </source>
</evidence>
<dbReference type="SUPFAM" id="SSF56988">
    <property type="entry name" value="Anthrax protective antigen"/>
    <property type="match status" value="2"/>
</dbReference>
<dbReference type="Pfam" id="PF17957">
    <property type="entry name" value="Big_7"/>
    <property type="match status" value="2"/>
</dbReference>
<sequence length="1274" mass="136723">MKKSDLLLFFFLFFMGISPIYAQKPVYLGKTKDMVTSFKNKGLKSGNNAGRSEVKISHLLPGEKPLVLQLNSSKKEGTAEHFFGKIESSPLSNFYLKINGKEATGAIIDLKQKKFYRYSSNAEGSVFLTEEDINKVLCVDFQHKDPSPASSEVETGTVAAAPPSLESLPGAGAVLYLDFDGQTVINTFWNSSFNSGNPIVAAPADLSQTEMVEVWKMMSEDFRPFNLNVTTSEAVFNNAPINRRMRVIFTPTKYFYPNAGGVAYIGSFTWGGTSYGETPCWVFNPTSKYAGEAGSHEAGHTFNLAHDGRISPAEPYYQGHASWAPIMGTAYYRPLAQWSNGEYLSANNKEDDVVRIGTLNGFGFRPDDHGDVSSTATSLTVDTNGNVSGAATKGIITTRNDVDVFSFKTGNGVMALTVTPNPDYPNLDVLLTLRDGSGNVIATADPSSMSASLNVTLTTGMYFLTIDGTKGNLGADSDYSSLGEYTISGTTPINQPPVVALTSPADGATFTAPASLILAAQASDDGGIVRVEFFQGTTKLGEDTDAPYSFTWSGVAAGTYSLSAKAIDHGGLTTGSTAVQVTVNASAIACENTGSITREYWAEVAGTSISDIPLGTPPTSTSQLPSFEAPSYVADNYAQRLRGFLCVPATGEYTFYLAGDDQCELWLGTGADPASRQRIAFVSEWNHPREWEKYASQRAATLTLQANTRYYLEALHKEAGGGDNLAVGWLTPGSSAIEVIPGSNLAPFHSPGNQLPIVALTSPSQGATFNVPASITLAAEASDPDGTIAKVEFFQGTSKLGEDTMAPYTIDWLVNTTGTHALMARATDNLGHTKDSEVIWVNTVNPSYCIPDYAFIGCNYLTIINNFSFHTLANNGSGCSNGTAVAYTIYTPTGSLTTTVNQGQSYPISLQAGTEHPQSFGVWIDFNQDKDFDDAGEFVYASPTSSKDQYTATISIPTSATLGATRMRVRSKYDGTFTNTESCSSALYGEAEDYTITIAPALPTVACENTGSITREYWADVAGTSISDIPLGTAPTSTGQLSSLEAPSYVADNYAQRLRGFLCVPATGEYTFYLAGDDQCELWLGTGPDPASRQRIAFVSEWTHPREWEKYASQRSVSVTLQANTKYYIEALHKEAGGGDNLAVGWLTPGSSAIEVIPGSNLAPFHSPGNQPPTVALTSFASKATSLGTGKTFISHPNPFSDKVTFQFPLKKDEEYALKIYHVNGTLVKNLTSGKAKANSLTEVDWTDEKIPAGVYLARLISANRIQTIRVIRQ</sequence>
<keyword evidence="1" id="KW-0732">Signal</keyword>
<dbReference type="InterPro" id="IPR026444">
    <property type="entry name" value="Secre_tail"/>
</dbReference>
<feature type="domain" description="PA14" evidence="2">
    <location>
        <begin position="1008"/>
        <end position="1161"/>
    </location>
</feature>
<dbReference type="InterPro" id="IPR018871">
    <property type="entry name" value="GLEYA_adhesin_domain"/>
</dbReference>
<accession>A0A5M8Q468</accession>
<gene>
    <name evidence="3" type="ORF">FOE74_19595</name>
</gene>
<dbReference type="PANTHER" id="PTHR46769:SF2">
    <property type="entry name" value="FIBROCYSTIN-L ISOFORM 2 PRECURSOR-RELATED"/>
    <property type="match status" value="1"/>
</dbReference>
<dbReference type="Gene3D" id="2.60.120.380">
    <property type="match status" value="1"/>
</dbReference>
<dbReference type="EMBL" id="VKKZ01000025">
    <property type="protein sequence ID" value="KAA6430675.1"/>
    <property type="molecule type" value="Genomic_DNA"/>
</dbReference>
<evidence type="ECO:0000313" key="4">
    <source>
        <dbReference type="Proteomes" id="UP000323866"/>
    </source>
</evidence>
<dbReference type="PROSITE" id="PS51820">
    <property type="entry name" value="PA14"/>
    <property type="match status" value="2"/>
</dbReference>
<dbReference type="Gene3D" id="2.60.120.1560">
    <property type="match status" value="2"/>
</dbReference>
<organism evidence="3 4">
    <name type="scientific">Rufibacter glacialis</name>
    <dbReference type="NCBI Taxonomy" id="1259555"/>
    <lineage>
        <taxon>Bacteria</taxon>
        <taxon>Pseudomonadati</taxon>
        <taxon>Bacteroidota</taxon>
        <taxon>Cytophagia</taxon>
        <taxon>Cytophagales</taxon>
        <taxon>Hymenobacteraceae</taxon>
        <taxon>Rufibacter</taxon>
    </lineage>
</organism>
<dbReference type="PANTHER" id="PTHR46769">
    <property type="entry name" value="POLYCYSTIC KIDNEY AND HEPATIC DISEASE 1 (AUTOSOMAL RECESSIVE)-LIKE 1"/>
    <property type="match status" value="1"/>
</dbReference>
<dbReference type="InterPro" id="IPR052387">
    <property type="entry name" value="Fibrocystin"/>
</dbReference>
<evidence type="ECO:0000256" key="1">
    <source>
        <dbReference type="ARBA" id="ARBA00022729"/>
    </source>
</evidence>
<dbReference type="AlphaFoldDB" id="A0A5M8Q468"/>
<comment type="caution">
    <text evidence="3">The sequence shown here is derived from an EMBL/GenBank/DDBJ whole genome shotgun (WGS) entry which is preliminary data.</text>
</comment>
<protein>
    <submittedName>
        <fullName evidence="3">T9SS type A sorting domain-containing protein</fullName>
    </submittedName>
</protein>
<evidence type="ECO:0000259" key="2">
    <source>
        <dbReference type="PROSITE" id="PS51820"/>
    </source>
</evidence>